<accession>A0AAE3FFV0</accession>
<proteinExistence type="predicted"/>
<feature type="transmembrane region" description="Helical" evidence="1">
    <location>
        <begin position="220"/>
        <end position="240"/>
    </location>
</feature>
<sequence length="366" mass="36484">MRRALLVIAVLILLLPLRAGAEGVSDMYGALPDGVKDSLPDRLENDISENGESAVASLGAEYIASLAASALKAAFAYSVKPLAAVIGVLLLSALLNSAGAAAAGGEAVALSSAVSVTVTLFGAITPLFKLTSDTLSGIGLIMKGILPVMTGIYAMSGNITAASVNSTWLMLLLTFLETLTESLLMPLLCTCTGFIAVTTLSRFTGAPDMSGVSGELKKALTFLLAAAGTVFTTVMAHQTALAKSADSVALRSLKFASGNMIPVIGGALGEAADGYLAGVSLIRSASGTLAAAAVISYVLPALLKIAVLRAGLSAVAAGAEIMGRGKEAAVVREAGEVLGIAVALICTASVLSVIAVGVFAGSLPGG</sequence>
<feature type="transmembrane region" description="Helical" evidence="1">
    <location>
        <begin position="140"/>
        <end position="163"/>
    </location>
</feature>
<keyword evidence="1" id="KW-0472">Membrane</keyword>
<feature type="transmembrane region" description="Helical" evidence="1">
    <location>
        <begin position="260"/>
        <end position="282"/>
    </location>
</feature>
<dbReference type="EMBL" id="JALEMU010000010">
    <property type="protein sequence ID" value="MCI5754745.1"/>
    <property type="molecule type" value="Genomic_DNA"/>
</dbReference>
<keyword evidence="1" id="KW-0812">Transmembrane</keyword>
<feature type="transmembrane region" description="Helical" evidence="1">
    <location>
        <begin position="183"/>
        <end position="200"/>
    </location>
</feature>
<feature type="transmembrane region" description="Helical" evidence="1">
    <location>
        <begin position="82"/>
        <end position="102"/>
    </location>
</feature>
<dbReference type="InterPro" id="IPR014194">
    <property type="entry name" value="Spore_III_AE"/>
</dbReference>
<evidence type="ECO:0000313" key="4">
    <source>
        <dbReference type="Proteomes" id="UP001139365"/>
    </source>
</evidence>
<dbReference type="AlphaFoldDB" id="A0AAE3FFV0"/>
<evidence type="ECO:0000256" key="1">
    <source>
        <dbReference type="SAM" id="Phobius"/>
    </source>
</evidence>
<organism evidence="3 4">
    <name type="scientific">Candidatus Colimorpha enterica</name>
    <dbReference type="NCBI Taxonomy" id="3083063"/>
    <lineage>
        <taxon>Bacteria</taxon>
        <taxon>Pseudomonadati</taxon>
        <taxon>Bacteroidota</taxon>
        <taxon>Bacteroidia</taxon>
        <taxon>Bacteroidales</taxon>
        <taxon>Candidatus Colimorpha</taxon>
    </lineage>
</organism>
<name>A0AAE3FFV0_9BACT</name>
<keyword evidence="2" id="KW-0732">Signal</keyword>
<protein>
    <submittedName>
        <fullName evidence="3">Stage III sporulation protein AE</fullName>
    </submittedName>
</protein>
<dbReference type="Pfam" id="PF09546">
    <property type="entry name" value="Spore_III_AE"/>
    <property type="match status" value="1"/>
</dbReference>
<dbReference type="Proteomes" id="UP001139365">
    <property type="component" value="Unassembled WGS sequence"/>
</dbReference>
<gene>
    <name evidence="3" type="ORF">MR241_00440</name>
</gene>
<feature type="signal peptide" evidence="2">
    <location>
        <begin position="1"/>
        <end position="21"/>
    </location>
</feature>
<keyword evidence="1" id="KW-1133">Transmembrane helix</keyword>
<feature type="transmembrane region" description="Helical" evidence="1">
    <location>
        <begin position="108"/>
        <end position="128"/>
    </location>
</feature>
<reference evidence="3 4" key="1">
    <citation type="submission" date="2022-03" db="EMBL/GenBank/DDBJ databases">
        <title>Metagenome-assembled genomes from swine fecal metagenomes.</title>
        <authorList>
            <person name="Holman D.B."/>
            <person name="Kommadath A."/>
        </authorList>
    </citation>
    <scope>NUCLEOTIDE SEQUENCE [LARGE SCALE GENOMIC DNA]</scope>
    <source>
        <strain evidence="3">SUG147</strain>
    </source>
</reference>
<evidence type="ECO:0000256" key="2">
    <source>
        <dbReference type="SAM" id="SignalP"/>
    </source>
</evidence>
<feature type="transmembrane region" description="Helical" evidence="1">
    <location>
        <begin position="337"/>
        <end position="360"/>
    </location>
</feature>
<evidence type="ECO:0000313" key="3">
    <source>
        <dbReference type="EMBL" id="MCI5754745.1"/>
    </source>
</evidence>
<comment type="caution">
    <text evidence="3">The sequence shown here is derived from an EMBL/GenBank/DDBJ whole genome shotgun (WGS) entry which is preliminary data.</text>
</comment>
<feature type="chain" id="PRO_5042111421" evidence="2">
    <location>
        <begin position="22"/>
        <end position="366"/>
    </location>
</feature>